<feature type="compositionally biased region" description="Low complexity" evidence="1">
    <location>
        <begin position="260"/>
        <end position="279"/>
    </location>
</feature>
<sequence>MSTAKENPCRKFQANFFNKSKCQNCFKPRELHLLTDQDLTQAKPIYGGWLCLAPEGTDFDNPMQRSRKWQRRFFVLYEHGCLRFALDESPSTLPQGTVNMNLCTDVIDAEPKTGQKNSLFVLMCLYVSQLESGLFVTSLCARVQEPGPAKVAVTGSGIPEAEKVPDSSSIIWQEELNQREAEGAAVWAAADLPPGSPLPSTGSVNGDEVDRGGLALHSAAPQPPSDLLSPTGSCSSLGGVPRCLSPAPSDPFPSGSSLLSNGSHISGSVSSLDSDASGSTVTSTDSHPTTQRGGHSFSHHDKRSRFRSPDRQEREAVLSPERRSVSHSSITVSLNVPLAV</sequence>
<evidence type="ECO:0000313" key="2">
    <source>
        <dbReference type="Ensembl" id="ENSLCAP00010033260.1"/>
    </source>
</evidence>
<dbReference type="GeneTree" id="ENSGT00940000164958"/>
<dbReference type="Ensembl" id="ENSLCAT00010034050.1">
    <property type="protein sequence ID" value="ENSLCAP00010033260.1"/>
    <property type="gene ID" value="ENSLCAG00010015572.1"/>
</dbReference>
<protein>
    <submittedName>
        <fullName evidence="2">Myosin phosphatase Rho interacting protein</fullName>
    </submittedName>
</protein>
<dbReference type="GO" id="GO:0051015">
    <property type="term" value="F:actin filament binding"/>
    <property type="evidence" value="ECO:0007669"/>
    <property type="project" value="TreeGrafter"/>
</dbReference>
<accession>A0A4W6E3Z6</accession>
<dbReference type="Proteomes" id="UP000314980">
    <property type="component" value="Unassembled WGS sequence"/>
</dbReference>
<dbReference type="InterPro" id="IPR052223">
    <property type="entry name" value="Actin_Cytoskeleton_Reg"/>
</dbReference>
<feature type="region of interest" description="Disordered" evidence="1">
    <location>
        <begin position="245"/>
        <end position="329"/>
    </location>
</feature>
<reference evidence="3" key="1">
    <citation type="submission" date="2015-09" db="EMBL/GenBank/DDBJ databases">
        <authorList>
            <person name="Sai Rama Sridatta P."/>
        </authorList>
    </citation>
    <scope>NUCLEOTIDE SEQUENCE [LARGE SCALE GENOMIC DNA]</scope>
</reference>
<dbReference type="AlphaFoldDB" id="A0A4W6E3Z6"/>
<dbReference type="Gene3D" id="2.30.29.30">
    <property type="entry name" value="Pleckstrin-homology domain (PH domain)/Phosphotyrosine-binding domain (PTB)"/>
    <property type="match status" value="1"/>
</dbReference>
<feature type="compositionally biased region" description="Low complexity" evidence="1">
    <location>
        <begin position="190"/>
        <end position="203"/>
    </location>
</feature>
<proteinExistence type="predicted"/>
<feature type="compositionally biased region" description="Basic and acidic residues" evidence="1">
    <location>
        <begin position="307"/>
        <end position="324"/>
    </location>
</feature>
<reference evidence="2" key="3">
    <citation type="submission" date="2025-09" db="UniProtKB">
        <authorList>
            <consortium name="Ensembl"/>
        </authorList>
    </citation>
    <scope>IDENTIFICATION</scope>
</reference>
<dbReference type="GO" id="GO:0015629">
    <property type="term" value="C:actin cytoskeleton"/>
    <property type="evidence" value="ECO:0007669"/>
    <property type="project" value="TreeGrafter"/>
</dbReference>
<dbReference type="PANTHER" id="PTHR17271">
    <property type="entry name" value="PLECKSTRIN HOMOLOGY PH DOMAIN-CONTAINING PROTEIN"/>
    <property type="match status" value="1"/>
</dbReference>
<dbReference type="InterPro" id="IPR011993">
    <property type="entry name" value="PH-like_dom_sf"/>
</dbReference>
<feature type="compositionally biased region" description="Polar residues" evidence="1">
    <location>
        <begin position="280"/>
        <end position="293"/>
    </location>
</feature>
<evidence type="ECO:0000256" key="1">
    <source>
        <dbReference type="SAM" id="MobiDB-lite"/>
    </source>
</evidence>
<evidence type="ECO:0000313" key="3">
    <source>
        <dbReference type="Proteomes" id="UP000314980"/>
    </source>
</evidence>
<name>A0A4W6E3Z6_LATCA</name>
<keyword evidence="3" id="KW-1185">Reference proteome</keyword>
<organism evidence="2 3">
    <name type="scientific">Lates calcarifer</name>
    <name type="common">Barramundi</name>
    <name type="synonym">Holocentrus calcarifer</name>
    <dbReference type="NCBI Taxonomy" id="8187"/>
    <lineage>
        <taxon>Eukaryota</taxon>
        <taxon>Metazoa</taxon>
        <taxon>Chordata</taxon>
        <taxon>Craniata</taxon>
        <taxon>Vertebrata</taxon>
        <taxon>Euteleostomi</taxon>
        <taxon>Actinopterygii</taxon>
        <taxon>Neopterygii</taxon>
        <taxon>Teleostei</taxon>
        <taxon>Neoteleostei</taxon>
        <taxon>Acanthomorphata</taxon>
        <taxon>Carangaria</taxon>
        <taxon>Carangaria incertae sedis</taxon>
        <taxon>Centropomidae</taxon>
        <taxon>Lates</taxon>
    </lineage>
</organism>
<feature type="region of interest" description="Disordered" evidence="1">
    <location>
        <begin position="190"/>
        <end position="233"/>
    </location>
</feature>
<reference evidence="2" key="2">
    <citation type="submission" date="2025-08" db="UniProtKB">
        <authorList>
            <consortium name="Ensembl"/>
        </authorList>
    </citation>
    <scope>IDENTIFICATION</scope>
</reference>
<dbReference type="PANTHER" id="PTHR17271:SF12">
    <property type="entry name" value="MYOSIN PHOSPHATASE RHO-INTERACTING PROTEIN ISOFORM X1"/>
    <property type="match status" value="1"/>
</dbReference>
<dbReference type="SUPFAM" id="SSF50729">
    <property type="entry name" value="PH domain-like"/>
    <property type="match status" value="1"/>
</dbReference>